<gene>
    <name evidence="1" type="ORF">DU478_17180</name>
</gene>
<dbReference type="Proteomes" id="UP000253977">
    <property type="component" value="Unassembled WGS sequence"/>
</dbReference>
<organism evidence="1 2">
    <name type="scientific">Thalassococcus profundi</name>
    <dbReference type="NCBI Taxonomy" id="2282382"/>
    <lineage>
        <taxon>Bacteria</taxon>
        <taxon>Pseudomonadati</taxon>
        <taxon>Pseudomonadota</taxon>
        <taxon>Alphaproteobacteria</taxon>
        <taxon>Rhodobacterales</taxon>
        <taxon>Roseobacteraceae</taxon>
        <taxon>Thalassococcus</taxon>
    </lineage>
</organism>
<evidence type="ECO:0000313" key="2">
    <source>
        <dbReference type="Proteomes" id="UP000253977"/>
    </source>
</evidence>
<reference evidence="1 2" key="1">
    <citation type="submission" date="2018-07" db="EMBL/GenBank/DDBJ databases">
        <title>Thalassococcus profundi sp. nov., a marine bacterium isolated from deep seawater of Okinawa Trough.</title>
        <authorList>
            <person name="Yu M."/>
        </authorList>
    </citation>
    <scope>NUCLEOTIDE SEQUENCE [LARGE SCALE GENOMIC DNA]</scope>
    <source>
        <strain evidence="1 2">WRAS1</strain>
    </source>
</reference>
<proteinExistence type="predicted"/>
<keyword evidence="2" id="KW-1185">Reference proteome</keyword>
<dbReference type="AlphaFoldDB" id="A0A369TPQ3"/>
<comment type="caution">
    <text evidence="1">The sequence shown here is derived from an EMBL/GenBank/DDBJ whole genome shotgun (WGS) entry which is preliminary data.</text>
</comment>
<dbReference type="RefSeq" id="WP_114512196.1">
    <property type="nucleotide sequence ID" value="NZ_QPMK01000016.1"/>
</dbReference>
<accession>A0A369TPQ3</accession>
<name>A0A369TPQ3_9RHOB</name>
<sequence length="59" mass="6122">MASRTGSTPLILFFLGLALLVVGAKFGAGWIMGPTALERCLAAGHQWDAPAQRCAAPLP</sequence>
<evidence type="ECO:0000313" key="1">
    <source>
        <dbReference type="EMBL" id="RDD64936.1"/>
    </source>
</evidence>
<dbReference type="EMBL" id="QPMK01000016">
    <property type="protein sequence ID" value="RDD64936.1"/>
    <property type="molecule type" value="Genomic_DNA"/>
</dbReference>
<protein>
    <submittedName>
        <fullName evidence="1">Uncharacterized protein</fullName>
    </submittedName>
</protein>